<dbReference type="Proteomes" id="UP000660745">
    <property type="component" value="Unassembled WGS sequence"/>
</dbReference>
<proteinExistence type="predicted"/>
<gene>
    <name evidence="1" type="ORF">GCM10012278_71260</name>
</gene>
<dbReference type="EMBL" id="BMNK01000016">
    <property type="protein sequence ID" value="GGP14641.1"/>
    <property type="molecule type" value="Genomic_DNA"/>
</dbReference>
<sequence length="118" mass="12604">MATIEGIYKATVAVGETVSPVLFILKAGRFEGFDTDDRRFSGTYAADPATLDVLLTAQMSYWTPVLPGEEPVRATAPFTVRVPAPPDEAGATIAADLNLDETVGSVVIERLSSLDFLK</sequence>
<evidence type="ECO:0000313" key="2">
    <source>
        <dbReference type="Proteomes" id="UP000660745"/>
    </source>
</evidence>
<evidence type="ECO:0000313" key="1">
    <source>
        <dbReference type="EMBL" id="GGP14641.1"/>
    </source>
</evidence>
<comment type="caution">
    <text evidence="1">The sequence shown here is derived from an EMBL/GenBank/DDBJ whole genome shotgun (WGS) entry which is preliminary data.</text>
</comment>
<reference evidence="1" key="1">
    <citation type="journal article" date="2014" name="Int. J. Syst. Evol. Microbiol.">
        <title>Complete genome sequence of Corynebacterium casei LMG S-19264T (=DSM 44701T), isolated from a smear-ripened cheese.</title>
        <authorList>
            <consortium name="US DOE Joint Genome Institute (JGI-PGF)"/>
            <person name="Walter F."/>
            <person name="Albersmeier A."/>
            <person name="Kalinowski J."/>
            <person name="Ruckert C."/>
        </authorList>
    </citation>
    <scope>NUCLEOTIDE SEQUENCE</scope>
    <source>
        <strain evidence="1">CGMCC 4.7430</strain>
    </source>
</reference>
<dbReference type="AlphaFoldDB" id="A0A918EA52"/>
<organism evidence="1 2">
    <name type="scientific">Nonomuraea glycinis</name>
    <dbReference type="NCBI Taxonomy" id="2047744"/>
    <lineage>
        <taxon>Bacteria</taxon>
        <taxon>Bacillati</taxon>
        <taxon>Actinomycetota</taxon>
        <taxon>Actinomycetes</taxon>
        <taxon>Streptosporangiales</taxon>
        <taxon>Streptosporangiaceae</taxon>
        <taxon>Nonomuraea</taxon>
    </lineage>
</organism>
<dbReference type="RefSeq" id="WP_189143116.1">
    <property type="nucleotide sequence ID" value="NZ_BMNK01000016.1"/>
</dbReference>
<accession>A0A918EA52</accession>
<protein>
    <submittedName>
        <fullName evidence="1">Uncharacterized protein</fullName>
    </submittedName>
</protein>
<keyword evidence="2" id="KW-1185">Reference proteome</keyword>
<reference evidence="1" key="2">
    <citation type="submission" date="2020-09" db="EMBL/GenBank/DDBJ databases">
        <authorList>
            <person name="Sun Q."/>
            <person name="Zhou Y."/>
        </authorList>
    </citation>
    <scope>NUCLEOTIDE SEQUENCE</scope>
    <source>
        <strain evidence="1">CGMCC 4.7430</strain>
    </source>
</reference>
<name>A0A918EA52_9ACTN</name>